<keyword evidence="1" id="KW-0812">Transmembrane</keyword>
<dbReference type="Gene3D" id="3.40.50.720">
    <property type="entry name" value="NAD(P)-binding Rossmann-like Domain"/>
    <property type="match status" value="1"/>
</dbReference>
<accession>A0A0N8PRP1</accession>
<dbReference type="Proteomes" id="UP000050509">
    <property type="component" value="Unassembled WGS sequence"/>
</dbReference>
<proteinExistence type="predicted"/>
<reference evidence="2 3" key="1">
    <citation type="submission" date="2015-09" db="EMBL/GenBank/DDBJ databases">
        <title>Draft genome sequence of Kouleothrix aurantiaca JCM 19913.</title>
        <authorList>
            <person name="Hemp J."/>
        </authorList>
    </citation>
    <scope>NUCLEOTIDE SEQUENCE [LARGE SCALE GENOMIC DNA]</scope>
    <source>
        <strain evidence="2 3">COM-B</strain>
    </source>
</reference>
<dbReference type="EMBL" id="LJCR01001375">
    <property type="protein sequence ID" value="KPV50469.1"/>
    <property type="molecule type" value="Genomic_DNA"/>
</dbReference>
<dbReference type="SUPFAM" id="SSF51735">
    <property type="entry name" value="NAD(P)-binding Rossmann-fold domains"/>
    <property type="match status" value="1"/>
</dbReference>
<keyword evidence="1" id="KW-0472">Membrane</keyword>
<dbReference type="PANTHER" id="PTHR43318:SF2">
    <property type="entry name" value="UDP-N-ACETYLGLUCOSAMINE 4,6-DEHYDRATASE (INVERTING)"/>
    <property type="match status" value="1"/>
</dbReference>
<dbReference type="PANTHER" id="PTHR43318">
    <property type="entry name" value="UDP-N-ACETYLGLUCOSAMINE 4,6-DEHYDRATASE"/>
    <property type="match status" value="1"/>
</dbReference>
<evidence type="ECO:0008006" key="4">
    <source>
        <dbReference type="Google" id="ProtNLM"/>
    </source>
</evidence>
<feature type="non-terminal residue" evidence="2">
    <location>
        <position position="302"/>
    </location>
</feature>
<feature type="transmembrane region" description="Helical" evidence="1">
    <location>
        <begin position="108"/>
        <end position="127"/>
    </location>
</feature>
<sequence length="302" mass="32159">MSYLPRKIVAPSAIPLIALDALGVFAGFWAALLFRFDGQIPFEDMLALGLMLPFIIVTFVFGNLMFGLYRYVWRYTSANEVVAIGGAGAASTLLLVMLSLSLGVSRPLPLSVVGLGGIFATAGFVVARYRERLLSGMLARVQRAIANPNRRRVLIVGAGEAGNIVARQLRGANKSYEIVGFVDDDPNKLFLRLHSANVLGSRHAIPALVAEHGISPAVIAIHTISAPSLTELLSLCLDTPAQVKMLPRFLGSPEEVERALPLRDISPEDLLGRAMCSVDADACRDIIAGKVVLVTGAAGSIG</sequence>
<evidence type="ECO:0000313" key="3">
    <source>
        <dbReference type="Proteomes" id="UP000050509"/>
    </source>
</evidence>
<feature type="transmembrane region" description="Helical" evidence="1">
    <location>
        <begin position="12"/>
        <end position="34"/>
    </location>
</feature>
<comment type="caution">
    <text evidence="2">The sequence shown here is derived from an EMBL/GenBank/DDBJ whole genome shotgun (WGS) entry which is preliminary data.</text>
</comment>
<feature type="transmembrane region" description="Helical" evidence="1">
    <location>
        <begin position="81"/>
        <end position="102"/>
    </location>
</feature>
<keyword evidence="1" id="KW-1133">Transmembrane helix</keyword>
<dbReference type="AlphaFoldDB" id="A0A0N8PRP1"/>
<evidence type="ECO:0000313" key="2">
    <source>
        <dbReference type="EMBL" id="KPV50469.1"/>
    </source>
</evidence>
<feature type="transmembrane region" description="Helical" evidence="1">
    <location>
        <begin position="46"/>
        <end position="69"/>
    </location>
</feature>
<gene>
    <name evidence="2" type="ORF">SE17_26765</name>
</gene>
<name>A0A0N8PRP1_9CHLR</name>
<protein>
    <recommendedName>
        <fullName evidence="4">Polysaccharide biosynthesis protein</fullName>
    </recommendedName>
</protein>
<dbReference type="Pfam" id="PF13727">
    <property type="entry name" value="CoA_binding_3"/>
    <property type="match status" value="1"/>
</dbReference>
<organism evidence="2 3">
    <name type="scientific">Kouleothrix aurantiaca</name>
    <dbReference type="NCBI Taxonomy" id="186479"/>
    <lineage>
        <taxon>Bacteria</taxon>
        <taxon>Bacillati</taxon>
        <taxon>Chloroflexota</taxon>
        <taxon>Chloroflexia</taxon>
        <taxon>Chloroflexales</taxon>
        <taxon>Roseiflexineae</taxon>
        <taxon>Roseiflexaceae</taxon>
        <taxon>Kouleothrix</taxon>
    </lineage>
</organism>
<evidence type="ECO:0000256" key="1">
    <source>
        <dbReference type="SAM" id="Phobius"/>
    </source>
</evidence>
<keyword evidence="3" id="KW-1185">Reference proteome</keyword>
<dbReference type="InterPro" id="IPR036291">
    <property type="entry name" value="NAD(P)-bd_dom_sf"/>
</dbReference>
<dbReference type="InterPro" id="IPR051203">
    <property type="entry name" value="Polysaccharide_Synthase-Rel"/>
</dbReference>